<dbReference type="EMBL" id="FNHL01000004">
    <property type="protein sequence ID" value="SDN03093.1"/>
    <property type="molecule type" value="Genomic_DNA"/>
</dbReference>
<protein>
    <submittedName>
        <fullName evidence="4">2-keto-4-pentenoate hydratase/2-oxohepta-3-ene-1,7-dioic acid hydratase (Catechol pathway)</fullName>
    </submittedName>
</protein>
<gene>
    <name evidence="4" type="ORF">SAMN04487949_3230</name>
</gene>
<feature type="domain" description="Fumarylacetoacetase-like C-terminal" evidence="3">
    <location>
        <begin position="86"/>
        <end position="290"/>
    </location>
</feature>
<dbReference type="PANTHER" id="PTHR42796">
    <property type="entry name" value="FUMARYLACETOACETATE HYDROLASE DOMAIN-CONTAINING PROTEIN 2A-RELATED"/>
    <property type="match status" value="1"/>
</dbReference>
<evidence type="ECO:0000313" key="5">
    <source>
        <dbReference type="Proteomes" id="UP000199451"/>
    </source>
</evidence>
<dbReference type="STRING" id="660521.SAMN04487949_3230"/>
<dbReference type="InterPro" id="IPR036663">
    <property type="entry name" value="Fumarylacetoacetase_C_sf"/>
</dbReference>
<dbReference type="InterPro" id="IPR051121">
    <property type="entry name" value="FAH"/>
</dbReference>
<reference evidence="5" key="1">
    <citation type="submission" date="2016-10" db="EMBL/GenBank/DDBJ databases">
        <authorList>
            <person name="Varghese N."/>
            <person name="Submissions S."/>
        </authorList>
    </citation>
    <scope>NUCLEOTIDE SEQUENCE [LARGE SCALE GENOMIC DNA]</scope>
    <source>
        <strain evidence="5">CGMCC 1.10119</strain>
    </source>
</reference>
<sequence length="294" mass="31885">MRLGQFTTDGTAEAWVGVVSEATVICLHEAGAAAGVSLPETTQALLDEWHWREKVDLAVSYAEETGVGVYDRDELDQLAPITDPEKVVAVGLNYSEHADEGDHDVPDEPVLFAKFPQSLVGPDAAVEWDPELTGAVDYEGELVVVIGDRARNVSKEDALDYIAGYTVGNDVSARDLQNADEQWVRGKSLDTFGPLGPELVTPDEVDDPHDLDIWTEVNGERLQDSNTEHLIFGLDEIVAFCSRAFTLNPGDVIYTGTPDGVGFFRDPQILLGDGDTMTVGVEGVGELTNHCVER</sequence>
<keyword evidence="2" id="KW-0479">Metal-binding</keyword>
<evidence type="ECO:0000256" key="2">
    <source>
        <dbReference type="ARBA" id="ARBA00022723"/>
    </source>
</evidence>
<dbReference type="Proteomes" id="UP000199451">
    <property type="component" value="Unassembled WGS sequence"/>
</dbReference>
<dbReference type="GO" id="GO:0019752">
    <property type="term" value="P:carboxylic acid metabolic process"/>
    <property type="evidence" value="ECO:0007669"/>
    <property type="project" value="UniProtKB-ARBA"/>
</dbReference>
<organism evidence="4 5">
    <name type="scientific">Halogranum gelatinilyticum</name>
    <dbReference type="NCBI Taxonomy" id="660521"/>
    <lineage>
        <taxon>Archaea</taxon>
        <taxon>Methanobacteriati</taxon>
        <taxon>Methanobacteriota</taxon>
        <taxon>Stenosarchaea group</taxon>
        <taxon>Halobacteria</taxon>
        <taxon>Halobacteriales</taxon>
        <taxon>Haloferacaceae</taxon>
    </lineage>
</organism>
<dbReference type="GO" id="GO:0046872">
    <property type="term" value="F:metal ion binding"/>
    <property type="evidence" value="ECO:0007669"/>
    <property type="project" value="UniProtKB-KW"/>
</dbReference>
<evidence type="ECO:0000313" key="4">
    <source>
        <dbReference type="EMBL" id="SDN03093.1"/>
    </source>
</evidence>
<dbReference type="OrthoDB" id="6242at2157"/>
<dbReference type="PANTHER" id="PTHR42796:SF4">
    <property type="entry name" value="FUMARYLACETOACETATE HYDROLASE DOMAIN-CONTAINING PROTEIN 2A"/>
    <property type="match status" value="1"/>
</dbReference>
<dbReference type="InterPro" id="IPR011234">
    <property type="entry name" value="Fumarylacetoacetase-like_C"/>
</dbReference>
<keyword evidence="5" id="KW-1185">Reference proteome</keyword>
<dbReference type="FunFam" id="3.90.850.10:FF:000002">
    <property type="entry name" value="2-hydroxyhepta-2,4-diene-1,7-dioate isomerase"/>
    <property type="match status" value="1"/>
</dbReference>
<dbReference type="Pfam" id="PF01557">
    <property type="entry name" value="FAA_hydrolase"/>
    <property type="match status" value="1"/>
</dbReference>
<accession>A0A1G9Y3N9</accession>
<dbReference type="AlphaFoldDB" id="A0A1G9Y3N9"/>
<dbReference type="SUPFAM" id="SSF56529">
    <property type="entry name" value="FAH"/>
    <property type="match status" value="1"/>
</dbReference>
<dbReference type="GO" id="GO:0016853">
    <property type="term" value="F:isomerase activity"/>
    <property type="evidence" value="ECO:0007669"/>
    <property type="project" value="UniProtKB-ARBA"/>
</dbReference>
<evidence type="ECO:0000259" key="3">
    <source>
        <dbReference type="Pfam" id="PF01557"/>
    </source>
</evidence>
<dbReference type="RefSeq" id="WP_089699100.1">
    <property type="nucleotide sequence ID" value="NZ_FNHL01000004.1"/>
</dbReference>
<dbReference type="Gene3D" id="3.90.850.10">
    <property type="entry name" value="Fumarylacetoacetase-like, C-terminal domain"/>
    <property type="match status" value="1"/>
</dbReference>
<proteinExistence type="inferred from homology"/>
<name>A0A1G9Y3N9_9EURY</name>
<comment type="similarity">
    <text evidence="1">Belongs to the FAH family.</text>
</comment>
<evidence type="ECO:0000256" key="1">
    <source>
        <dbReference type="ARBA" id="ARBA00010211"/>
    </source>
</evidence>